<accession>A0AAD1KRL2</accession>
<reference evidence="1" key="1">
    <citation type="submission" date="2021-06" db="EMBL/GenBank/DDBJ databases">
        <title>Genome sequence of Cutibacterium modestum strain KB17-24694.</title>
        <authorList>
            <person name="Dekio I."/>
            <person name="Asahina A."/>
            <person name="Nishida M."/>
        </authorList>
    </citation>
    <scope>NUCLEOTIDE SEQUENCE</scope>
    <source>
        <strain evidence="1">KB17-24694</strain>
    </source>
</reference>
<protein>
    <submittedName>
        <fullName evidence="1">Uncharacterized protein</fullName>
    </submittedName>
</protein>
<evidence type="ECO:0000313" key="1">
    <source>
        <dbReference type="EMBL" id="BCY26419.1"/>
    </source>
</evidence>
<dbReference type="AlphaFoldDB" id="A0AAD1KRL2"/>
<dbReference type="Proteomes" id="UP000825072">
    <property type="component" value="Chromosome 1"/>
</dbReference>
<name>A0AAD1KRL2_9ACTN</name>
<gene>
    <name evidence="1" type="ORF">KB1_24090</name>
</gene>
<organism evidence="1 2">
    <name type="scientific">Cutibacterium modestum</name>
    <dbReference type="NCBI Taxonomy" id="2559073"/>
    <lineage>
        <taxon>Bacteria</taxon>
        <taxon>Bacillati</taxon>
        <taxon>Actinomycetota</taxon>
        <taxon>Actinomycetes</taxon>
        <taxon>Propionibacteriales</taxon>
        <taxon>Propionibacteriaceae</taxon>
        <taxon>Cutibacterium</taxon>
    </lineage>
</organism>
<sequence length="69" mass="7402">MTWTLLVYACSVGVLACKPYFSGLHGTITIGITGEKGRGLAVTSMETLDGVGAVTRSSVHTYRRTHVSW</sequence>
<proteinExistence type="predicted"/>
<dbReference type="EMBL" id="AP024747">
    <property type="protein sequence ID" value="BCY26419.1"/>
    <property type="molecule type" value="Genomic_DNA"/>
</dbReference>
<evidence type="ECO:0000313" key="2">
    <source>
        <dbReference type="Proteomes" id="UP000825072"/>
    </source>
</evidence>